<protein>
    <submittedName>
        <fullName evidence="1">Uncharacterized protein</fullName>
    </submittedName>
</protein>
<name>A0ABT4Q4C7_9BACL</name>
<comment type="caution">
    <text evidence="1">The sequence shown here is derived from an EMBL/GenBank/DDBJ whole genome shotgun (WGS) entry which is preliminary data.</text>
</comment>
<gene>
    <name evidence="1" type="ORF">O9H85_04710</name>
</gene>
<keyword evidence="2" id="KW-1185">Reference proteome</keyword>
<reference evidence="1 2" key="1">
    <citation type="submission" date="2022-12" db="EMBL/GenBank/DDBJ databases">
        <title>Draft genome sequence of Paenibacillus sp. dW9.</title>
        <authorList>
            <person name="Choi E.-W."/>
            <person name="Kim D.-U."/>
        </authorList>
    </citation>
    <scope>NUCLEOTIDE SEQUENCE [LARGE SCALE GENOMIC DNA]</scope>
    <source>
        <strain evidence="2">dW9</strain>
    </source>
</reference>
<evidence type="ECO:0000313" key="1">
    <source>
        <dbReference type="EMBL" id="MCZ8511733.1"/>
    </source>
</evidence>
<dbReference type="EMBL" id="JAQAGZ010000002">
    <property type="protein sequence ID" value="MCZ8511733.1"/>
    <property type="molecule type" value="Genomic_DNA"/>
</dbReference>
<accession>A0ABT4Q4C7</accession>
<sequence length="63" mass="7047">MTKPEGLGELQKLQGMDLASFAAIQKMIAVYYGMITLIDESIGTGISLIMQPKQDLMRIHFIF</sequence>
<proteinExistence type="predicted"/>
<evidence type="ECO:0000313" key="2">
    <source>
        <dbReference type="Proteomes" id="UP001527882"/>
    </source>
</evidence>
<organism evidence="1 2">
    <name type="scientific">Paenibacillus gyeongsangnamensis</name>
    <dbReference type="NCBI Taxonomy" id="3388067"/>
    <lineage>
        <taxon>Bacteria</taxon>
        <taxon>Bacillati</taxon>
        <taxon>Bacillota</taxon>
        <taxon>Bacilli</taxon>
        <taxon>Bacillales</taxon>
        <taxon>Paenibacillaceae</taxon>
        <taxon>Paenibacillus</taxon>
    </lineage>
</organism>
<dbReference type="Proteomes" id="UP001527882">
    <property type="component" value="Unassembled WGS sequence"/>
</dbReference>
<dbReference type="RefSeq" id="WP_269880126.1">
    <property type="nucleotide sequence ID" value="NZ_JAQAGZ010000002.1"/>
</dbReference>